<dbReference type="Proteomes" id="UP000539642">
    <property type="component" value="Unassembled WGS sequence"/>
</dbReference>
<reference evidence="1 2" key="1">
    <citation type="submission" date="2020-08" db="EMBL/GenBank/DDBJ databases">
        <title>Genomic Encyclopedia of Type Strains, Phase IV (KMG-IV): sequencing the most valuable type-strain genomes for metagenomic binning, comparative biology and taxonomic classification.</title>
        <authorList>
            <person name="Goeker M."/>
        </authorList>
    </citation>
    <scope>NUCLEOTIDE SEQUENCE [LARGE SCALE GENOMIC DNA]</scope>
    <source>
        <strain evidence="1 2">DSM 28570</strain>
    </source>
</reference>
<dbReference type="RefSeq" id="WP_183352328.1">
    <property type="nucleotide sequence ID" value="NZ_JACHEO010000028.1"/>
</dbReference>
<gene>
    <name evidence="1" type="ORF">HNQ81_003300</name>
</gene>
<keyword evidence="2" id="KW-1185">Reference proteome</keyword>
<dbReference type="AlphaFoldDB" id="A0A840V1K1"/>
<protein>
    <submittedName>
        <fullName evidence="1">Uncharacterized protein</fullName>
    </submittedName>
</protein>
<accession>A0A840V1K1</accession>
<organism evidence="1 2">
    <name type="scientific">Desulfoprunum benzoelyticum</name>
    <dbReference type="NCBI Taxonomy" id="1506996"/>
    <lineage>
        <taxon>Bacteria</taxon>
        <taxon>Pseudomonadati</taxon>
        <taxon>Thermodesulfobacteriota</taxon>
        <taxon>Desulfobulbia</taxon>
        <taxon>Desulfobulbales</taxon>
        <taxon>Desulfobulbaceae</taxon>
        <taxon>Desulfoprunum</taxon>
    </lineage>
</organism>
<evidence type="ECO:0000313" key="2">
    <source>
        <dbReference type="Proteomes" id="UP000539642"/>
    </source>
</evidence>
<dbReference type="EMBL" id="JACHEO010000028">
    <property type="protein sequence ID" value="MBB5349544.1"/>
    <property type="molecule type" value="Genomic_DNA"/>
</dbReference>
<proteinExistence type="predicted"/>
<name>A0A840V1K1_9BACT</name>
<sequence length="160" mass="19098">MRLTHIRNPLKRRQWEEFIESAHGKLRAENIDLRFRTVKNDGSAARATTVLPAVYFTFAQDWGRKWVELELRPRTVDGERRQQKELYWYLKANLRGRLSLPHRLTWIDEGGPASKEQAPGDEMRIKVYLDDSDEHQWIEAMVRLAHRTLPVLNRYQMQCR</sequence>
<evidence type="ECO:0000313" key="1">
    <source>
        <dbReference type="EMBL" id="MBB5349544.1"/>
    </source>
</evidence>
<comment type="caution">
    <text evidence="1">The sequence shown here is derived from an EMBL/GenBank/DDBJ whole genome shotgun (WGS) entry which is preliminary data.</text>
</comment>